<dbReference type="AlphaFoldDB" id="A0A6S7IJK1"/>
<evidence type="ECO:0000313" key="2">
    <source>
        <dbReference type="Proteomes" id="UP001152795"/>
    </source>
</evidence>
<dbReference type="Proteomes" id="UP001152795">
    <property type="component" value="Unassembled WGS sequence"/>
</dbReference>
<dbReference type="EMBL" id="CACRXK020010386">
    <property type="protein sequence ID" value="CAB4019275.1"/>
    <property type="molecule type" value="Genomic_DNA"/>
</dbReference>
<comment type="caution">
    <text evidence="1">The sequence shown here is derived from an EMBL/GenBank/DDBJ whole genome shotgun (WGS) entry which is preliminary data.</text>
</comment>
<organism evidence="1 2">
    <name type="scientific">Paramuricea clavata</name>
    <name type="common">Red gorgonian</name>
    <name type="synonym">Violescent sea-whip</name>
    <dbReference type="NCBI Taxonomy" id="317549"/>
    <lineage>
        <taxon>Eukaryota</taxon>
        <taxon>Metazoa</taxon>
        <taxon>Cnidaria</taxon>
        <taxon>Anthozoa</taxon>
        <taxon>Octocorallia</taxon>
        <taxon>Malacalcyonacea</taxon>
        <taxon>Plexauridae</taxon>
        <taxon>Paramuricea</taxon>
    </lineage>
</organism>
<protein>
    <submittedName>
        <fullName evidence="1">Uncharacterized protein</fullName>
    </submittedName>
</protein>
<keyword evidence="2" id="KW-1185">Reference proteome</keyword>
<proteinExistence type="predicted"/>
<sequence>MGEDSEIRYVHYRHREGMKEIHVLVSITSDVPVTSCWLESPTDRVHLRRPTDHSELYSVSDTLEYEGTVEDYDHGL</sequence>
<name>A0A6S7IJK1_PARCT</name>
<reference evidence="1" key="1">
    <citation type="submission" date="2020-04" db="EMBL/GenBank/DDBJ databases">
        <authorList>
            <person name="Alioto T."/>
            <person name="Alioto T."/>
            <person name="Gomez Garrido J."/>
        </authorList>
    </citation>
    <scope>NUCLEOTIDE SEQUENCE</scope>
    <source>
        <strain evidence="1">A484AB</strain>
    </source>
</reference>
<evidence type="ECO:0000313" key="1">
    <source>
        <dbReference type="EMBL" id="CAB4019275.1"/>
    </source>
</evidence>
<gene>
    <name evidence="1" type="ORF">PACLA_8A045431</name>
</gene>
<accession>A0A6S7IJK1</accession>